<evidence type="ECO:0000313" key="8">
    <source>
        <dbReference type="EMBL" id="AFZ80448.1"/>
    </source>
</evidence>
<dbReference type="InterPro" id="IPR019479">
    <property type="entry name" value="Peroxiredoxin_C"/>
</dbReference>
<dbReference type="STRING" id="1537102.L0AYZ0"/>
<reference evidence="8 9" key="1">
    <citation type="journal article" date="2012" name="BMC Genomics">
        <title>Comparative genomic analysis and phylogenetic position of Theileria equi.</title>
        <authorList>
            <person name="Kappmeyer L.S."/>
            <person name="Thiagarajan M."/>
            <person name="Herndon D.R."/>
            <person name="Ramsay J.D."/>
            <person name="Caler E."/>
            <person name="Djikeng A."/>
            <person name="Gillespie J.J."/>
            <person name="Lau A.O."/>
            <person name="Roalson E.H."/>
            <person name="Silva J.C."/>
            <person name="Silva M.G."/>
            <person name="Suarez C.E."/>
            <person name="Ueti M.W."/>
            <person name="Nene V.M."/>
            <person name="Mealey R.H."/>
            <person name="Knowles D.P."/>
            <person name="Brayton K.A."/>
        </authorList>
    </citation>
    <scope>NUCLEOTIDE SEQUENCE [LARGE SCALE GENOMIC DNA]</scope>
    <source>
        <strain evidence="8 9">WA</strain>
    </source>
</reference>
<evidence type="ECO:0000313" key="9">
    <source>
        <dbReference type="Proteomes" id="UP000031512"/>
    </source>
</evidence>
<dbReference type="PROSITE" id="PS51352">
    <property type="entry name" value="THIOREDOXIN_2"/>
    <property type="match status" value="1"/>
</dbReference>
<evidence type="ECO:0000256" key="1">
    <source>
        <dbReference type="ARBA" id="ARBA00004496"/>
    </source>
</evidence>
<dbReference type="OrthoDB" id="2996783at2759"/>
<dbReference type="Proteomes" id="UP000031512">
    <property type="component" value="Chromosome 1"/>
</dbReference>
<dbReference type="KEGG" id="beq:BEWA_033010"/>
<dbReference type="Gene3D" id="3.40.30.10">
    <property type="entry name" value="Glutaredoxin"/>
    <property type="match status" value="1"/>
</dbReference>
<dbReference type="GO" id="GO:0005829">
    <property type="term" value="C:cytosol"/>
    <property type="evidence" value="ECO:0007669"/>
    <property type="project" value="TreeGrafter"/>
</dbReference>
<dbReference type="EC" id="1.11.1.15" evidence="8"/>
<protein>
    <submittedName>
        <fullName evidence="8">2-cys peroxiredoxin, putative</fullName>
        <ecNumber evidence="8">1.11.1.15</ecNumber>
    </submittedName>
</protein>
<dbReference type="GO" id="GO:0042744">
    <property type="term" value="P:hydrogen peroxide catabolic process"/>
    <property type="evidence" value="ECO:0007669"/>
    <property type="project" value="TreeGrafter"/>
</dbReference>
<keyword evidence="5" id="KW-1015">Disulfide bond</keyword>
<dbReference type="Pfam" id="PF00578">
    <property type="entry name" value="AhpC-TSA"/>
    <property type="match status" value="1"/>
</dbReference>
<dbReference type="InterPro" id="IPR000866">
    <property type="entry name" value="AhpC/TSA"/>
</dbReference>
<dbReference type="GeneID" id="15803373"/>
<dbReference type="SUPFAM" id="SSF52833">
    <property type="entry name" value="Thioredoxin-like"/>
    <property type="match status" value="1"/>
</dbReference>
<dbReference type="GO" id="GO:0008379">
    <property type="term" value="F:thioredoxin peroxidase activity"/>
    <property type="evidence" value="ECO:0007669"/>
    <property type="project" value="TreeGrafter"/>
</dbReference>
<evidence type="ECO:0000256" key="5">
    <source>
        <dbReference type="ARBA" id="ARBA00023157"/>
    </source>
</evidence>
<evidence type="ECO:0000256" key="4">
    <source>
        <dbReference type="ARBA" id="ARBA00023002"/>
    </source>
</evidence>
<accession>L0AYZ0</accession>
<dbReference type="InterPro" id="IPR050217">
    <property type="entry name" value="Peroxiredoxin"/>
</dbReference>
<evidence type="ECO:0000259" key="7">
    <source>
        <dbReference type="PROSITE" id="PS51352"/>
    </source>
</evidence>
<sequence>MFKRLAKFSILASGAYVKTPVFYRPAGFAVRHFGTHSEPCHISTSSLIGRVMPSFKGSALVNDDIVDFDSASYFKDSYGLLIFYPLDFTFVCPSELLGFSERIAEFEKRGIKVLGISVDSAFSHKAWKGLDAKAGGISSLKFPLVSDLSKSISKDFGLLRSEGFSHRSSVLVDKSGVVKHIALFDLGIGRSVDETLRVFDAIQFSEKTGNVCPLNWKSGDEAMKPTFESTRDYLAKKFSS</sequence>
<comment type="subcellular location">
    <subcellularLocation>
        <location evidence="1">Cytoplasm</location>
    </subcellularLocation>
</comment>
<dbReference type="PANTHER" id="PTHR10681">
    <property type="entry name" value="THIOREDOXIN PEROXIDASE"/>
    <property type="match status" value="1"/>
</dbReference>
<dbReference type="CDD" id="cd03015">
    <property type="entry name" value="PRX_Typ2cys"/>
    <property type="match status" value="1"/>
</dbReference>
<gene>
    <name evidence="8" type="ORF">BEWA_033010</name>
</gene>
<dbReference type="GO" id="GO:0033554">
    <property type="term" value="P:cellular response to stress"/>
    <property type="evidence" value="ECO:0007669"/>
    <property type="project" value="TreeGrafter"/>
</dbReference>
<dbReference type="eggNOG" id="KOG0852">
    <property type="taxonomic scope" value="Eukaryota"/>
</dbReference>
<dbReference type="VEuPathDB" id="PiroplasmaDB:BEWA_033010"/>
<dbReference type="GO" id="GO:0045454">
    <property type="term" value="P:cell redox homeostasis"/>
    <property type="evidence" value="ECO:0007669"/>
    <property type="project" value="TreeGrafter"/>
</dbReference>
<keyword evidence="8" id="KW-0575">Peroxidase</keyword>
<proteinExistence type="inferred from homology"/>
<name>L0AYZ0_THEEQ</name>
<keyword evidence="3" id="KW-0963">Cytoplasm</keyword>
<dbReference type="AlphaFoldDB" id="L0AYZ0"/>
<dbReference type="GO" id="GO:0006979">
    <property type="term" value="P:response to oxidative stress"/>
    <property type="evidence" value="ECO:0007669"/>
    <property type="project" value="TreeGrafter"/>
</dbReference>
<keyword evidence="9" id="KW-1185">Reference proteome</keyword>
<dbReference type="InterPro" id="IPR036249">
    <property type="entry name" value="Thioredoxin-like_sf"/>
</dbReference>
<keyword evidence="6" id="KW-0676">Redox-active center</keyword>
<evidence type="ECO:0000256" key="2">
    <source>
        <dbReference type="ARBA" id="ARBA00009796"/>
    </source>
</evidence>
<feature type="domain" description="Thioredoxin" evidence="7">
    <location>
        <begin position="46"/>
        <end position="204"/>
    </location>
</feature>
<keyword evidence="4 8" id="KW-0560">Oxidoreductase</keyword>
<dbReference type="EMBL" id="CP001669">
    <property type="protein sequence ID" value="AFZ80448.1"/>
    <property type="molecule type" value="Genomic_DNA"/>
</dbReference>
<dbReference type="PANTHER" id="PTHR10681:SF128">
    <property type="entry name" value="THIOREDOXIN-DEPENDENT PEROXIDE REDUCTASE, MITOCHONDRIAL"/>
    <property type="match status" value="1"/>
</dbReference>
<evidence type="ECO:0000256" key="3">
    <source>
        <dbReference type="ARBA" id="ARBA00022490"/>
    </source>
</evidence>
<dbReference type="InterPro" id="IPR013766">
    <property type="entry name" value="Thioredoxin_domain"/>
</dbReference>
<evidence type="ECO:0000256" key="6">
    <source>
        <dbReference type="ARBA" id="ARBA00023284"/>
    </source>
</evidence>
<organism evidence="8 9">
    <name type="scientific">Theileria equi strain WA</name>
    <dbReference type="NCBI Taxonomy" id="1537102"/>
    <lineage>
        <taxon>Eukaryota</taxon>
        <taxon>Sar</taxon>
        <taxon>Alveolata</taxon>
        <taxon>Apicomplexa</taxon>
        <taxon>Aconoidasida</taxon>
        <taxon>Piroplasmida</taxon>
        <taxon>Theileriidae</taxon>
        <taxon>Theileria</taxon>
    </lineage>
</organism>
<dbReference type="Pfam" id="PF10417">
    <property type="entry name" value="1-cysPrx_C"/>
    <property type="match status" value="1"/>
</dbReference>
<comment type="similarity">
    <text evidence="2">Belongs to the peroxiredoxin family. AhpC/Prx1 subfamily.</text>
</comment>
<dbReference type="RefSeq" id="XP_004830114.1">
    <property type="nucleotide sequence ID" value="XM_004830057.1"/>
</dbReference>
<dbReference type="FunFam" id="3.40.30.10:FF:000002">
    <property type="entry name" value="Alkyl hydroperoxide reductase C"/>
    <property type="match status" value="1"/>
</dbReference>